<evidence type="ECO:0000259" key="4">
    <source>
        <dbReference type="PROSITE" id="PS51891"/>
    </source>
</evidence>
<name>A0A9P3G914_9APHY</name>
<dbReference type="OrthoDB" id="3264588at2759"/>
<dbReference type="SUPFAM" id="SSF51316">
    <property type="entry name" value="Mss4-like"/>
    <property type="match status" value="1"/>
</dbReference>
<reference evidence="5 6" key="1">
    <citation type="submission" date="2021-08" db="EMBL/GenBank/DDBJ databases">
        <title>Draft Genome Sequence of Phanerochaete sordida strain YK-624.</title>
        <authorList>
            <person name="Mori T."/>
            <person name="Dohra H."/>
            <person name="Suzuki T."/>
            <person name="Kawagishi H."/>
            <person name="Hirai H."/>
        </authorList>
    </citation>
    <scope>NUCLEOTIDE SEQUENCE [LARGE SCALE GENOMIC DNA]</scope>
    <source>
        <strain evidence="5 6">YK-624</strain>
    </source>
</reference>
<proteinExistence type="inferred from homology"/>
<dbReference type="GO" id="GO:0046872">
    <property type="term" value="F:metal ion binding"/>
    <property type="evidence" value="ECO:0007669"/>
    <property type="project" value="UniProtKB-KW"/>
</dbReference>
<comment type="similarity">
    <text evidence="1">Belongs to the Gfa family.</text>
</comment>
<dbReference type="AlphaFoldDB" id="A0A9P3G914"/>
<dbReference type="Proteomes" id="UP000703269">
    <property type="component" value="Unassembled WGS sequence"/>
</dbReference>
<keyword evidence="3" id="KW-0862">Zinc</keyword>
<dbReference type="PANTHER" id="PTHR28620">
    <property type="entry name" value="CENTROMERE PROTEIN V"/>
    <property type="match status" value="1"/>
</dbReference>
<dbReference type="InterPro" id="IPR011057">
    <property type="entry name" value="Mss4-like_sf"/>
</dbReference>
<protein>
    <submittedName>
        <fullName evidence="5">GFA domain-containing protein</fullName>
    </submittedName>
</protein>
<dbReference type="EMBL" id="BPQB01000021">
    <property type="protein sequence ID" value="GJE91492.1"/>
    <property type="molecule type" value="Genomic_DNA"/>
</dbReference>
<dbReference type="InterPro" id="IPR052355">
    <property type="entry name" value="CENP-V-like"/>
</dbReference>
<accession>A0A9P3G914</accession>
<evidence type="ECO:0000313" key="6">
    <source>
        <dbReference type="Proteomes" id="UP000703269"/>
    </source>
</evidence>
<gene>
    <name evidence="5" type="ORF">PsYK624_076420</name>
</gene>
<feature type="domain" description="CENP-V/GFA" evidence="4">
    <location>
        <begin position="1"/>
        <end position="75"/>
    </location>
</feature>
<comment type="caution">
    <text evidence="5">The sequence shown here is derived from an EMBL/GenBank/DDBJ whole genome shotgun (WGS) entry which is preliminary data.</text>
</comment>
<evidence type="ECO:0000256" key="2">
    <source>
        <dbReference type="ARBA" id="ARBA00022723"/>
    </source>
</evidence>
<dbReference type="GO" id="GO:0016846">
    <property type="term" value="F:carbon-sulfur lyase activity"/>
    <property type="evidence" value="ECO:0007669"/>
    <property type="project" value="InterPro"/>
</dbReference>
<sequence>MNGLLFIYVTDGSFALTTGTLDELTKYTFNTKSYFHHFCPTCGTEIIGGAGQRIGINVRTVDGIDLAKLKLDWYDGKTLL</sequence>
<evidence type="ECO:0000313" key="5">
    <source>
        <dbReference type="EMBL" id="GJE91492.1"/>
    </source>
</evidence>
<evidence type="ECO:0000256" key="1">
    <source>
        <dbReference type="ARBA" id="ARBA00005495"/>
    </source>
</evidence>
<dbReference type="PANTHER" id="PTHR28620:SF1">
    <property type="entry name" value="CENP-V_GFA DOMAIN-CONTAINING PROTEIN"/>
    <property type="match status" value="1"/>
</dbReference>
<organism evidence="5 6">
    <name type="scientific">Phanerochaete sordida</name>
    <dbReference type="NCBI Taxonomy" id="48140"/>
    <lineage>
        <taxon>Eukaryota</taxon>
        <taxon>Fungi</taxon>
        <taxon>Dikarya</taxon>
        <taxon>Basidiomycota</taxon>
        <taxon>Agaricomycotina</taxon>
        <taxon>Agaricomycetes</taxon>
        <taxon>Polyporales</taxon>
        <taxon>Phanerochaetaceae</taxon>
        <taxon>Phanerochaete</taxon>
    </lineage>
</organism>
<dbReference type="Gene3D" id="2.170.150.70">
    <property type="match status" value="1"/>
</dbReference>
<dbReference type="InterPro" id="IPR006913">
    <property type="entry name" value="CENP-V/GFA"/>
</dbReference>
<keyword evidence="6" id="KW-1185">Reference proteome</keyword>
<evidence type="ECO:0000256" key="3">
    <source>
        <dbReference type="ARBA" id="ARBA00022833"/>
    </source>
</evidence>
<dbReference type="PROSITE" id="PS51891">
    <property type="entry name" value="CENP_V_GFA"/>
    <property type="match status" value="1"/>
</dbReference>
<keyword evidence="2" id="KW-0479">Metal-binding</keyword>